<evidence type="ECO:0000313" key="1">
    <source>
        <dbReference type="EMBL" id="KAH7673602.1"/>
    </source>
</evidence>
<protein>
    <submittedName>
        <fullName evidence="1">Cysteine-rich secretory protein-related protein</fullName>
    </submittedName>
</protein>
<keyword evidence="2" id="KW-1185">Reference proteome</keyword>
<comment type="caution">
    <text evidence="1">The sequence shown here is derived from an EMBL/GenBank/DDBJ whole genome shotgun (WGS) entry which is preliminary data.</text>
</comment>
<sequence length="162" mass="18283">MTILKFAFILASIMAIAMTNKTLAQNSQKDYLDGHNSARKAVRLGPVTWDDNVAAYAQNYANRRIGDCRLIHSHGPYGENIFWGSWTGYTVRDAVNSWASEKKYYNYTSNTCQPGRVCGHYTQIVWRDSNKIGCARVNCNNGGVFIICNYKPAGNVRGRRPY</sequence>
<proteinExistence type="predicted"/>
<name>A0ACB7VHW4_DIOAL</name>
<accession>A0ACB7VHW4</accession>
<organism evidence="1 2">
    <name type="scientific">Dioscorea alata</name>
    <name type="common">Purple yam</name>
    <dbReference type="NCBI Taxonomy" id="55571"/>
    <lineage>
        <taxon>Eukaryota</taxon>
        <taxon>Viridiplantae</taxon>
        <taxon>Streptophyta</taxon>
        <taxon>Embryophyta</taxon>
        <taxon>Tracheophyta</taxon>
        <taxon>Spermatophyta</taxon>
        <taxon>Magnoliopsida</taxon>
        <taxon>Liliopsida</taxon>
        <taxon>Dioscoreales</taxon>
        <taxon>Dioscoreaceae</taxon>
        <taxon>Dioscorea</taxon>
    </lineage>
</organism>
<dbReference type="Proteomes" id="UP000827976">
    <property type="component" value="Chromosome 8"/>
</dbReference>
<gene>
    <name evidence="1" type="ORF">IHE45_08G018000</name>
</gene>
<reference evidence="2" key="1">
    <citation type="journal article" date="2022" name="Nat. Commun.">
        <title>Chromosome evolution and the genetic basis of agronomically important traits in greater yam.</title>
        <authorList>
            <person name="Bredeson J.V."/>
            <person name="Lyons J.B."/>
            <person name="Oniyinde I.O."/>
            <person name="Okereke N.R."/>
            <person name="Kolade O."/>
            <person name="Nnabue I."/>
            <person name="Nwadili C.O."/>
            <person name="Hribova E."/>
            <person name="Parker M."/>
            <person name="Nwogha J."/>
            <person name="Shu S."/>
            <person name="Carlson J."/>
            <person name="Kariba R."/>
            <person name="Muthemba S."/>
            <person name="Knop K."/>
            <person name="Barton G.J."/>
            <person name="Sherwood A.V."/>
            <person name="Lopez-Montes A."/>
            <person name="Asiedu R."/>
            <person name="Jamnadass R."/>
            <person name="Muchugi A."/>
            <person name="Goodstein D."/>
            <person name="Egesi C.N."/>
            <person name="Featherston J."/>
            <person name="Asfaw A."/>
            <person name="Simpson G.G."/>
            <person name="Dolezel J."/>
            <person name="Hendre P.S."/>
            <person name="Van Deynze A."/>
            <person name="Kumar P.L."/>
            <person name="Obidiegwu J.E."/>
            <person name="Bhattacharjee R."/>
            <person name="Rokhsar D.S."/>
        </authorList>
    </citation>
    <scope>NUCLEOTIDE SEQUENCE [LARGE SCALE GENOMIC DNA]</scope>
    <source>
        <strain evidence="2">cv. TDa95/00328</strain>
    </source>
</reference>
<evidence type="ECO:0000313" key="2">
    <source>
        <dbReference type="Proteomes" id="UP000827976"/>
    </source>
</evidence>
<dbReference type="EMBL" id="CM037018">
    <property type="protein sequence ID" value="KAH7673602.1"/>
    <property type="molecule type" value="Genomic_DNA"/>
</dbReference>